<evidence type="ECO:0000313" key="1">
    <source>
        <dbReference type="EMBL" id="MDQ0537153.1"/>
    </source>
</evidence>
<dbReference type="EMBL" id="JAUSVU010000039">
    <property type="protein sequence ID" value="MDQ0537153.1"/>
    <property type="molecule type" value="Genomic_DNA"/>
</dbReference>
<gene>
    <name evidence="1" type="ORF">QO018_006053</name>
</gene>
<name>A0ABU0MVE1_9PROT</name>
<evidence type="ECO:0008006" key="3">
    <source>
        <dbReference type="Google" id="ProtNLM"/>
    </source>
</evidence>
<organism evidence="1 2">
    <name type="scientific">Azospirillum picis</name>
    <dbReference type="NCBI Taxonomy" id="488438"/>
    <lineage>
        <taxon>Bacteria</taxon>
        <taxon>Pseudomonadati</taxon>
        <taxon>Pseudomonadota</taxon>
        <taxon>Alphaproteobacteria</taxon>
        <taxon>Rhodospirillales</taxon>
        <taxon>Azospirillaceae</taxon>
        <taxon>Azospirillum</taxon>
    </lineage>
</organism>
<evidence type="ECO:0000313" key="2">
    <source>
        <dbReference type="Proteomes" id="UP001244552"/>
    </source>
</evidence>
<proteinExistence type="predicted"/>
<reference evidence="1 2" key="1">
    <citation type="submission" date="2023-07" db="EMBL/GenBank/DDBJ databases">
        <title>Genomic Encyclopedia of Type Strains, Phase IV (KMG-IV): sequencing the most valuable type-strain genomes for metagenomic binning, comparative biology and taxonomic classification.</title>
        <authorList>
            <person name="Goeker M."/>
        </authorList>
    </citation>
    <scope>NUCLEOTIDE SEQUENCE [LARGE SCALE GENOMIC DNA]</scope>
    <source>
        <strain evidence="1 2">DSM 19922</strain>
    </source>
</reference>
<keyword evidence="2" id="KW-1185">Reference proteome</keyword>
<dbReference type="RefSeq" id="WP_209990801.1">
    <property type="nucleotide sequence ID" value="NZ_JAGINO010000037.1"/>
</dbReference>
<comment type="caution">
    <text evidence="1">The sequence shown here is derived from an EMBL/GenBank/DDBJ whole genome shotgun (WGS) entry which is preliminary data.</text>
</comment>
<accession>A0ABU0MVE1</accession>
<dbReference type="Proteomes" id="UP001244552">
    <property type="component" value="Unassembled WGS sequence"/>
</dbReference>
<sequence length="95" mass="10501">MAAAGFSEIDARIAAFVLMEASGRPVAQLWAALLPYLPRREARRRRPTWSTVHDRLSDLLLSAYLLDQAGEASPRHDTTRLLIVFQGAHSCAPMA</sequence>
<protein>
    <recommendedName>
        <fullName evidence="3">Transposase</fullName>
    </recommendedName>
</protein>